<gene>
    <name evidence="2" type="ORF">S01H1_22565</name>
</gene>
<proteinExistence type="predicted"/>
<organism evidence="2">
    <name type="scientific">marine sediment metagenome</name>
    <dbReference type="NCBI Taxonomy" id="412755"/>
    <lineage>
        <taxon>unclassified sequences</taxon>
        <taxon>metagenomes</taxon>
        <taxon>ecological metagenomes</taxon>
    </lineage>
</organism>
<feature type="region of interest" description="Disordered" evidence="1">
    <location>
        <begin position="34"/>
        <end position="65"/>
    </location>
</feature>
<dbReference type="AlphaFoldDB" id="X0T9P0"/>
<comment type="caution">
    <text evidence="2">The sequence shown here is derived from an EMBL/GenBank/DDBJ whole genome shotgun (WGS) entry which is preliminary data.</text>
</comment>
<protein>
    <submittedName>
        <fullName evidence="2">Uncharacterized protein</fullName>
    </submittedName>
</protein>
<evidence type="ECO:0000256" key="1">
    <source>
        <dbReference type="SAM" id="MobiDB-lite"/>
    </source>
</evidence>
<name>X0T9P0_9ZZZZ</name>
<reference evidence="2" key="1">
    <citation type="journal article" date="2014" name="Front. Microbiol.">
        <title>High frequency of phylogenetically diverse reductive dehalogenase-homologous genes in deep subseafloor sedimentary metagenomes.</title>
        <authorList>
            <person name="Kawai M."/>
            <person name="Futagami T."/>
            <person name="Toyoda A."/>
            <person name="Takaki Y."/>
            <person name="Nishi S."/>
            <person name="Hori S."/>
            <person name="Arai W."/>
            <person name="Tsubouchi T."/>
            <person name="Morono Y."/>
            <person name="Uchiyama I."/>
            <person name="Ito T."/>
            <person name="Fujiyama A."/>
            <person name="Inagaki F."/>
            <person name="Takami H."/>
        </authorList>
    </citation>
    <scope>NUCLEOTIDE SEQUENCE</scope>
    <source>
        <strain evidence="2">Expedition CK06-06</strain>
    </source>
</reference>
<dbReference type="EMBL" id="BARS01012763">
    <property type="protein sequence ID" value="GAF89919.1"/>
    <property type="molecule type" value="Genomic_DNA"/>
</dbReference>
<sequence length="65" mass="7959">MFICSEYLHMPHCEFKKLSRYEKMKWYIFVEEKSKDQERRDKEAKVKREMDDMKRNATPSPGLQG</sequence>
<accession>X0T9P0</accession>
<feature type="compositionally biased region" description="Basic and acidic residues" evidence="1">
    <location>
        <begin position="34"/>
        <end position="55"/>
    </location>
</feature>
<evidence type="ECO:0000313" key="2">
    <source>
        <dbReference type="EMBL" id="GAF89919.1"/>
    </source>
</evidence>